<keyword evidence="4" id="KW-1185">Reference proteome</keyword>
<keyword evidence="2" id="KW-0812">Transmembrane</keyword>
<evidence type="ECO:0000256" key="1">
    <source>
        <dbReference type="SAM" id="MobiDB-lite"/>
    </source>
</evidence>
<feature type="transmembrane region" description="Helical" evidence="2">
    <location>
        <begin position="348"/>
        <end position="370"/>
    </location>
</feature>
<dbReference type="WBParaSite" id="maker-uti_cns_0014495-snap-gene-0.2-mRNA-1">
    <property type="protein sequence ID" value="maker-uti_cns_0014495-snap-gene-0.2-mRNA-1"/>
    <property type="gene ID" value="maker-uti_cns_0014495-snap-gene-0.2"/>
</dbReference>
<evidence type="ECO:0000313" key="4">
    <source>
        <dbReference type="Proteomes" id="UP000095280"/>
    </source>
</evidence>
<protein>
    <submittedName>
        <fullName evidence="5">WSC domain-containing protein</fullName>
    </submittedName>
</protein>
<accession>A0A1I8INN7</accession>
<dbReference type="Gene3D" id="2.30.29.30">
    <property type="entry name" value="Pleckstrin-homology domain (PH domain)/Phosphotyrosine-binding domain (PTB)"/>
    <property type="match status" value="1"/>
</dbReference>
<sequence length="438" mass="48993">MRDLPTFAGYDEKMDVGLCAQRCQKWKKKYLGLQEGSSCWCGNSFGAHGESADSCQTRCLGNDDEMCGGKLFNSLHIHSDNESVVKAELPLATPFSKRRGKKLERYSSQLGLDEHEVVLKVCPCFLVSELLVQGCLIVTERHVCFHSNMFGKRRRKKIKFEDILQISKEKVYALFPTGIGVTTATEKVTFSSATSRDRLVQLLRQQQLLAARRVSAIETNEENEAARLVSPGTPASLAADGWPSTASCVTMATRDSPRQDYTVGKDFAPLTPQADPRFVDQEFDLSAFDGRDRRCYDNGTEICTHRALVSKERAISRRKIGRSSRRKQQPEATRKLVDPETHGRQNSWQSLLLACLVSTLIVLIVTGLLISMRLGKMEHQVMLTNLQLEKDSDRRAATDQSDETQQPLGAELRDIIQALGELQGKLLLLKPMLARACQ</sequence>
<proteinExistence type="predicted"/>
<keyword evidence="2" id="KW-0472">Membrane</keyword>
<dbReference type="GO" id="GO:0140268">
    <property type="term" value="C:endoplasmic reticulum-plasma membrane contact site"/>
    <property type="evidence" value="ECO:0007669"/>
    <property type="project" value="TreeGrafter"/>
</dbReference>
<dbReference type="PANTHER" id="PTHR23319:SF4">
    <property type="entry name" value="GRAM DOMAIN CONTAINING 1B, ISOFORM E"/>
    <property type="match status" value="1"/>
</dbReference>
<dbReference type="PROSITE" id="PS51212">
    <property type="entry name" value="WSC"/>
    <property type="match status" value="1"/>
</dbReference>
<dbReference type="SMART" id="SM00568">
    <property type="entry name" value="GRAM"/>
    <property type="match status" value="1"/>
</dbReference>
<dbReference type="GO" id="GO:0032934">
    <property type="term" value="F:sterol binding"/>
    <property type="evidence" value="ECO:0007669"/>
    <property type="project" value="TreeGrafter"/>
</dbReference>
<dbReference type="GO" id="GO:0120015">
    <property type="term" value="F:sterol transfer activity"/>
    <property type="evidence" value="ECO:0007669"/>
    <property type="project" value="TreeGrafter"/>
</dbReference>
<dbReference type="InterPro" id="IPR011993">
    <property type="entry name" value="PH-like_dom_sf"/>
</dbReference>
<dbReference type="Pfam" id="PF02893">
    <property type="entry name" value="GRAM"/>
    <property type="match status" value="1"/>
</dbReference>
<dbReference type="AlphaFoldDB" id="A0A1I8INN7"/>
<dbReference type="GO" id="GO:0032366">
    <property type="term" value="P:intracellular sterol transport"/>
    <property type="evidence" value="ECO:0007669"/>
    <property type="project" value="TreeGrafter"/>
</dbReference>
<feature type="region of interest" description="Disordered" evidence="1">
    <location>
        <begin position="314"/>
        <end position="341"/>
    </location>
</feature>
<dbReference type="InterPro" id="IPR004182">
    <property type="entry name" value="GRAM"/>
</dbReference>
<dbReference type="GO" id="GO:0005886">
    <property type="term" value="C:plasma membrane"/>
    <property type="evidence" value="ECO:0007669"/>
    <property type="project" value="TreeGrafter"/>
</dbReference>
<dbReference type="Pfam" id="PF01822">
    <property type="entry name" value="WSC"/>
    <property type="match status" value="1"/>
</dbReference>
<evidence type="ECO:0000259" key="3">
    <source>
        <dbReference type="PROSITE" id="PS51212"/>
    </source>
</evidence>
<evidence type="ECO:0000256" key="2">
    <source>
        <dbReference type="SAM" id="Phobius"/>
    </source>
</evidence>
<organism evidence="4 5">
    <name type="scientific">Macrostomum lignano</name>
    <dbReference type="NCBI Taxonomy" id="282301"/>
    <lineage>
        <taxon>Eukaryota</taxon>
        <taxon>Metazoa</taxon>
        <taxon>Spiralia</taxon>
        <taxon>Lophotrochozoa</taxon>
        <taxon>Platyhelminthes</taxon>
        <taxon>Rhabditophora</taxon>
        <taxon>Macrostomorpha</taxon>
        <taxon>Macrostomida</taxon>
        <taxon>Macrostomidae</taxon>
        <taxon>Macrostomum</taxon>
    </lineage>
</organism>
<evidence type="ECO:0000313" key="5">
    <source>
        <dbReference type="WBParaSite" id="maker-uti_cns_0014495-snap-gene-0.2-mRNA-1"/>
    </source>
</evidence>
<feature type="domain" description="WSC" evidence="3">
    <location>
        <begin position="1"/>
        <end position="79"/>
    </location>
</feature>
<feature type="compositionally biased region" description="Basic and acidic residues" evidence="1">
    <location>
        <begin position="328"/>
        <end position="341"/>
    </location>
</feature>
<keyword evidence="2" id="KW-1133">Transmembrane helix</keyword>
<dbReference type="InterPro" id="IPR002889">
    <property type="entry name" value="WSC_carb-bd"/>
</dbReference>
<dbReference type="PANTHER" id="PTHR23319">
    <property type="entry name" value="GRAM DOMAIN CONTAINING 1B, ISOFORM E"/>
    <property type="match status" value="1"/>
</dbReference>
<reference evidence="5" key="1">
    <citation type="submission" date="2016-11" db="UniProtKB">
        <authorList>
            <consortium name="WormBaseParasite"/>
        </authorList>
    </citation>
    <scope>IDENTIFICATION</scope>
</reference>
<dbReference type="GO" id="GO:0005789">
    <property type="term" value="C:endoplasmic reticulum membrane"/>
    <property type="evidence" value="ECO:0007669"/>
    <property type="project" value="TreeGrafter"/>
</dbReference>
<feature type="compositionally biased region" description="Basic residues" evidence="1">
    <location>
        <begin position="316"/>
        <end position="327"/>
    </location>
</feature>
<name>A0A1I8INN7_9PLAT</name>
<dbReference type="Proteomes" id="UP000095280">
    <property type="component" value="Unplaced"/>
</dbReference>
<dbReference type="InterPro" id="IPR051482">
    <property type="entry name" value="Cholesterol_transport"/>
</dbReference>